<organism evidence="2 3">
    <name type="scientific">Aspergillus hiratsukae</name>
    <dbReference type="NCBI Taxonomy" id="1194566"/>
    <lineage>
        <taxon>Eukaryota</taxon>
        <taxon>Fungi</taxon>
        <taxon>Dikarya</taxon>
        <taxon>Ascomycota</taxon>
        <taxon>Pezizomycotina</taxon>
        <taxon>Eurotiomycetes</taxon>
        <taxon>Eurotiomycetidae</taxon>
        <taxon>Eurotiales</taxon>
        <taxon>Aspergillaceae</taxon>
        <taxon>Aspergillus</taxon>
        <taxon>Aspergillus subgen. Fumigati</taxon>
    </lineage>
</organism>
<dbReference type="EMBL" id="JACBAD010001702">
    <property type="protein sequence ID" value="KAF7136868.1"/>
    <property type="molecule type" value="Genomic_DNA"/>
</dbReference>
<gene>
    <name evidence="2" type="ORF">CNMCM5793_006438</name>
</gene>
<feature type="region of interest" description="Disordered" evidence="1">
    <location>
        <begin position="185"/>
        <end position="229"/>
    </location>
</feature>
<sequence length="353" mass="39446">MQPHYVQSFAADAAQPAKNIKATVRERKQDFGWPTVNPSLSRLTRDSSICSEQKKNSQPPDRIEDIKRQLLQATDWAAVGAARPLKISFTPVEEVEHFGKRRRLTEADRKRLTTMEQRALPPGFTKTRKTPRQNMSSDLPVIEALEIQINGRRCHAGAGIPKERQENFSSQPMLLDRDVSVWADQGSDPSVHPYSDANARSAREESVDGSLYRQQNPEDPKSSIPSVISPRARLSQSIITNSITSSRNASGLIQTPEFLGQDFEASMSTPLRYHDSNGFHSSSGSIIQNRFTIDDQIAAEKEMCSNVGTIVSPRNIHFPSINRLVIVNMNKQGQTRSHHLDGFQSQGVIYDGQ</sequence>
<dbReference type="Proteomes" id="UP000630445">
    <property type="component" value="Unassembled WGS sequence"/>
</dbReference>
<dbReference type="OrthoDB" id="5426563at2759"/>
<keyword evidence="3" id="KW-1185">Reference proteome</keyword>
<name>A0A8H6PHA5_9EURO</name>
<feature type="region of interest" description="Disordered" evidence="1">
    <location>
        <begin position="1"/>
        <end position="39"/>
    </location>
</feature>
<evidence type="ECO:0000313" key="3">
    <source>
        <dbReference type="Proteomes" id="UP000630445"/>
    </source>
</evidence>
<comment type="caution">
    <text evidence="2">The sequence shown here is derived from an EMBL/GenBank/DDBJ whole genome shotgun (WGS) entry which is preliminary data.</text>
</comment>
<evidence type="ECO:0000256" key="1">
    <source>
        <dbReference type="SAM" id="MobiDB-lite"/>
    </source>
</evidence>
<proteinExistence type="predicted"/>
<protein>
    <submittedName>
        <fullName evidence="2">Uncharacterized protein</fullName>
    </submittedName>
</protein>
<dbReference type="AlphaFoldDB" id="A0A8H6PHA5"/>
<accession>A0A8H6PHA5</accession>
<reference evidence="2" key="1">
    <citation type="submission" date="2020-06" db="EMBL/GenBank/DDBJ databases">
        <title>Draft genome sequences of strains closely related to Aspergillus parafelis and Aspergillus hiratsukae.</title>
        <authorList>
            <person name="Dos Santos R.A.C."/>
            <person name="Rivero-Menendez O."/>
            <person name="Steenwyk J.L."/>
            <person name="Mead M.E."/>
            <person name="Goldman G.H."/>
            <person name="Alastruey-Izquierdo A."/>
            <person name="Rokas A."/>
        </authorList>
    </citation>
    <scope>NUCLEOTIDE SEQUENCE</scope>
    <source>
        <strain evidence="2">CNM-CM5793</strain>
    </source>
</reference>
<evidence type="ECO:0000313" key="2">
    <source>
        <dbReference type="EMBL" id="KAF7136868.1"/>
    </source>
</evidence>